<dbReference type="InterPro" id="IPR001128">
    <property type="entry name" value="Cyt_P450"/>
</dbReference>
<proteinExistence type="inferred from homology"/>
<dbReference type="GO" id="GO:0020037">
    <property type="term" value="F:heme binding"/>
    <property type="evidence" value="ECO:0007669"/>
    <property type="project" value="InterPro"/>
</dbReference>
<dbReference type="GO" id="GO:0016705">
    <property type="term" value="F:oxidoreductase activity, acting on paired donors, with incorporation or reduction of molecular oxygen"/>
    <property type="evidence" value="ECO:0007669"/>
    <property type="project" value="InterPro"/>
</dbReference>
<evidence type="ECO:0000256" key="9">
    <source>
        <dbReference type="ARBA" id="ARBA00023033"/>
    </source>
</evidence>
<organism evidence="13 14">
    <name type="scientific">Ficus carica</name>
    <name type="common">Common fig</name>
    <dbReference type="NCBI Taxonomy" id="3494"/>
    <lineage>
        <taxon>Eukaryota</taxon>
        <taxon>Viridiplantae</taxon>
        <taxon>Streptophyta</taxon>
        <taxon>Embryophyta</taxon>
        <taxon>Tracheophyta</taxon>
        <taxon>Spermatophyta</taxon>
        <taxon>Magnoliopsida</taxon>
        <taxon>eudicotyledons</taxon>
        <taxon>Gunneridae</taxon>
        <taxon>Pentapetalae</taxon>
        <taxon>rosids</taxon>
        <taxon>fabids</taxon>
        <taxon>Rosales</taxon>
        <taxon>Moraceae</taxon>
        <taxon>Ficeae</taxon>
        <taxon>Ficus</taxon>
    </lineage>
</organism>
<keyword evidence="4" id="KW-0812">Transmembrane</keyword>
<dbReference type="GO" id="GO:0004497">
    <property type="term" value="F:monooxygenase activity"/>
    <property type="evidence" value="ECO:0007669"/>
    <property type="project" value="UniProtKB-KW"/>
</dbReference>
<keyword evidence="5 11" id="KW-0479">Metal-binding</keyword>
<dbReference type="PRINTS" id="PR00385">
    <property type="entry name" value="P450"/>
</dbReference>
<feature type="binding site" description="axial binding residue" evidence="11">
    <location>
        <position position="468"/>
    </location>
    <ligand>
        <name>heme</name>
        <dbReference type="ChEBI" id="CHEBI:30413"/>
    </ligand>
    <ligandPart>
        <name>Fe</name>
        <dbReference type="ChEBI" id="CHEBI:18248"/>
    </ligandPart>
</feature>
<name>A0AA88AL67_FICCA</name>
<keyword evidence="6" id="KW-1133">Transmembrane helix</keyword>
<protein>
    <recommendedName>
        <fullName evidence="15">Cytochrome P450</fullName>
    </recommendedName>
</protein>
<evidence type="ECO:0000256" key="4">
    <source>
        <dbReference type="ARBA" id="ARBA00022692"/>
    </source>
</evidence>
<dbReference type="InterPro" id="IPR050665">
    <property type="entry name" value="Cytochrome_P450_Monooxygen"/>
</dbReference>
<dbReference type="GO" id="GO:0005506">
    <property type="term" value="F:iron ion binding"/>
    <property type="evidence" value="ECO:0007669"/>
    <property type="project" value="InterPro"/>
</dbReference>
<evidence type="ECO:0000256" key="8">
    <source>
        <dbReference type="ARBA" id="ARBA00023004"/>
    </source>
</evidence>
<accession>A0AA88AL67</accession>
<keyword evidence="14" id="KW-1185">Reference proteome</keyword>
<keyword evidence="3 11" id="KW-0349">Heme</keyword>
<dbReference type="InterPro" id="IPR002401">
    <property type="entry name" value="Cyt_P450_E_grp-I"/>
</dbReference>
<evidence type="ECO:0000256" key="7">
    <source>
        <dbReference type="ARBA" id="ARBA00023002"/>
    </source>
</evidence>
<evidence type="ECO:0000256" key="12">
    <source>
        <dbReference type="RuleBase" id="RU000461"/>
    </source>
</evidence>
<evidence type="ECO:0000256" key="6">
    <source>
        <dbReference type="ARBA" id="ARBA00022989"/>
    </source>
</evidence>
<comment type="subcellular location">
    <subcellularLocation>
        <location evidence="1">Membrane</location>
        <topology evidence="1">Single-pass membrane protein</topology>
    </subcellularLocation>
</comment>
<dbReference type="PANTHER" id="PTHR24282">
    <property type="entry name" value="CYTOCHROME P450 FAMILY MEMBER"/>
    <property type="match status" value="1"/>
</dbReference>
<dbReference type="AlphaFoldDB" id="A0AA88AL67"/>
<comment type="caution">
    <text evidence="13">The sequence shown here is derived from an EMBL/GenBank/DDBJ whole genome shotgun (WGS) entry which is preliminary data.</text>
</comment>
<sequence>MEETILPMTTKIMLTIILLALISLVIRACDALILKPRRLRSLLRKQGIGGPPPALLVGNILQMNKARSQVPKQPQGGGGVVHNCVSFLFHALEQWAKQYGPSFMFSLGNIQFLHMNDPDVVKEISICTSLEFGKPSCEHKLLGPLLGQGIISSNGSLWAHQRKIIGPMFTMDSVKGMMRLMVEPAKTLVSRWTSQIESEGGVVADIAVDEHMIGFSTEVISRACFGSNYSEAEEIFLNIRHLQENMIERSLYLGIPIFRYIPTKSNRETRRLEKKIRALVLKVAQSRKQATTQNEDIFQTIVEGSEKKSALGLDSGDRFIVDNFKNIYLAGYETAAVSAAWTLMLLATNPEWQDIARAEVLEVCGGQDPDPDMVRKMKILTMVINESLRLYPPVPQLVREAFRDLHFGDVEVPKGVSTWTIVASLHQDPQIWGPDAHVFNPERFANGVSGSCNQPHVYMPFGAGPRVCLGQHFAMAELKILLAFILSNFAFTLSPKYRHSPVQKLVLMPEFGVHLLVRKL</sequence>
<dbReference type="InterPro" id="IPR036396">
    <property type="entry name" value="Cyt_P450_sf"/>
</dbReference>
<evidence type="ECO:0000256" key="10">
    <source>
        <dbReference type="ARBA" id="ARBA00023136"/>
    </source>
</evidence>
<evidence type="ECO:0000256" key="3">
    <source>
        <dbReference type="ARBA" id="ARBA00022617"/>
    </source>
</evidence>
<comment type="cofactor">
    <cofactor evidence="11">
        <name>heme</name>
        <dbReference type="ChEBI" id="CHEBI:30413"/>
    </cofactor>
</comment>
<evidence type="ECO:0000256" key="11">
    <source>
        <dbReference type="PIRSR" id="PIRSR602401-1"/>
    </source>
</evidence>
<reference evidence="13" key="1">
    <citation type="submission" date="2023-07" db="EMBL/GenBank/DDBJ databases">
        <title>draft genome sequence of fig (Ficus carica).</title>
        <authorList>
            <person name="Takahashi T."/>
            <person name="Nishimura K."/>
        </authorList>
    </citation>
    <scope>NUCLEOTIDE SEQUENCE</scope>
</reference>
<keyword evidence="7 12" id="KW-0560">Oxidoreductase</keyword>
<evidence type="ECO:0000256" key="5">
    <source>
        <dbReference type="ARBA" id="ARBA00022723"/>
    </source>
</evidence>
<dbReference type="GO" id="GO:0016020">
    <property type="term" value="C:membrane"/>
    <property type="evidence" value="ECO:0007669"/>
    <property type="project" value="UniProtKB-SubCell"/>
</dbReference>
<evidence type="ECO:0000313" key="14">
    <source>
        <dbReference type="Proteomes" id="UP001187192"/>
    </source>
</evidence>
<dbReference type="Gene3D" id="1.10.630.10">
    <property type="entry name" value="Cytochrome P450"/>
    <property type="match status" value="1"/>
</dbReference>
<dbReference type="EMBL" id="BTGU01000043">
    <property type="protein sequence ID" value="GMN52762.1"/>
    <property type="molecule type" value="Genomic_DNA"/>
</dbReference>
<evidence type="ECO:0000256" key="1">
    <source>
        <dbReference type="ARBA" id="ARBA00004167"/>
    </source>
</evidence>
<dbReference type="InterPro" id="IPR017972">
    <property type="entry name" value="Cyt_P450_CS"/>
</dbReference>
<keyword evidence="8 11" id="KW-0408">Iron</keyword>
<evidence type="ECO:0000313" key="13">
    <source>
        <dbReference type="EMBL" id="GMN52762.1"/>
    </source>
</evidence>
<keyword evidence="10" id="KW-0472">Membrane</keyword>
<dbReference type="PROSITE" id="PS00086">
    <property type="entry name" value="CYTOCHROME_P450"/>
    <property type="match status" value="1"/>
</dbReference>
<keyword evidence="9 12" id="KW-0503">Monooxygenase</keyword>
<dbReference type="PANTHER" id="PTHR24282:SF121">
    <property type="entry name" value="CYTOCHROME P450 714C2-LIKE"/>
    <property type="match status" value="1"/>
</dbReference>
<evidence type="ECO:0008006" key="15">
    <source>
        <dbReference type="Google" id="ProtNLM"/>
    </source>
</evidence>
<dbReference type="PRINTS" id="PR00463">
    <property type="entry name" value="EP450I"/>
</dbReference>
<dbReference type="SUPFAM" id="SSF48264">
    <property type="entry name" value="Cytochrome P450"/>
    <property type="match status" value="1"/>
</dbReference>
<comment type="similarity">
    <text evidence="2 12">Belongs to the cytochrome P450 family.</text>
</comment>
<dbReference type="Pfam" id="PF00067">
    <property type="entry name" value="p450"/>
    <property type="match status" value="1"/>
</dbReference>
<evidence type="ECO:0000256" key="2">
    <source>
        <dbReference type="ARBA" id="ARBA00010617"/>
    </source>
</evidence>
<dbReference type="Proteomes" id="UP001187192">
    <property type="component" value="Unassembled WGS sequence"/>
</dbReference>
<gene>
    <name evidence="13" type="ORF">TIFTF001_021911</name>
</gene>